<feature type="transmembrane region" description="Helical" evidence="6">
    <location>
        <begin position="96"/>
        <end position="115"/>
    </location>
</feature>
<name>A0A1J5Q383_9ZZZZ</name>
<dbReference type="InterPro" id="IPR011701">
    <property type="entry name" value="MFS"/>
</dbReference>
<dbReference type="InterPro" id="IPR036259">
    <property type="entry name" value="MFS_trans_sf"/>
</dbReference>
<dbReference type="PROSITE" id="PS50850">
    <property type="entry name" value="MFS"/>
    <property type="match status" value="1"/>
</dbReference>
<evidence type="ECO:0000313" key="8">
    <source>
        <dbReference type="EMBL" id="OIQ78153.1"/>
    </source>
</evidence>
<dbReference type="Gene3D" id="1.20.1250.20">
    <property type="entry name" value="MFS general substrate transporter like domains"/>
    <property type="match status" value="1"/>
</dbReference>
<evidence type="ECO:0000256" key="3">
    <source>
        <dbReference type="ARBA" id="ARBA00022692"/>
    </source>
</evidence>
<dbReference type="PROSITE" id="PS00217">
    <property type="entry name" value="SUGAR_TRANSPORT_2"/>
    <property type="match status" value="1"/>
</dbReference>
<dbReference type="AlphaFoldDB" id="A0A1J5Q383"/>
<evidence type="ECO:0000256" key="6">
    <source>
        <dbReference type="SAM" id="Phobius"/>
    </source>
</evidence>
<evidence type="ECO:0000256" key="1">
    <source>
        <dbReference type="ARBA" id="ARBA00004141"/>
    </source>
</evidence>
<evidence type="ECO:0000256" key="5">
    <source>
        <dbReference type="ARBA" id="ARBA00023136"/>
    </source>
</evidence>
<dbReference type="InterPro" id="IPR005829">
    <property type="entry name" value="Sugar_transporter_CS"/>
</dbReference>
<proteinExistence type="predicted"/>
<feature type="transmembrane region" description="Helical" evidence="6">
    <location>
        <begin position="306"/>
        <end position="326"/>
    </location>
</feature>
<dbReference type="SUPFAM" id="SSF103473">
    <property type="entry name" value="MFS general substrate transporter"/>
    <property type="match status" value="1"/>
</dbReference>
<feature type="transmembrane region" description="Helical" evidence="6">
    <location>
        <begin position="26"/>
        <end position="46"/>
    </location>
</feature>
<keyword evidence="4 6" id="KW-1133">Transmembrane helix</keyword>
<gene>
    <name evidence="8" type="primary">naiP_2</name>
    <name evidence="8" type="ORF">GALL_401490</name>
</gene>
<feature type="transmembrane region" description="Helical" evidence="6">
    <location>
        <begin position="121"/>
        <end position="141"/>
    </location>
</feature>
<reference evidence="8" key="1">
    <citation type="submission" date="2016-10" db="EMBL/GenBank/DDBJ databases">
        <title>Sequence of Gallionella enrichment culture.</title>
        <authorList>
            <person name="Poehlein A."/>
            <person name="Muehling M."/>
            <person name="Daniel R."/>
        </authorList>
    </citation>
    <scope>NUCLEOTIDE SEQUENCE</scope>
</reference>
<keyword evidence="3 6" id="KW-0812">Transmembrane</keyword>
<evidence type="ECO:0000256" key="4">
    <source>
        <dbReference type="ARBA" id="ARBA00022989"/>
    </source>
</evidence>
<accession>A0A1J5Q383</accession>
<evidence type="ECO:0000256" key="2">
    <source>
        <dbReference type="ARBA" id="ARBA00022448"/>
    </source>
</evidence>
<feature type="transmembrane region" description="Helical" evidence="6">
    <location>
        <begin position="338"/>
        <end position="357"/>
    </location>
</feature>
<feature type="transmembrane region" description="Helical" evidence="6">
    <location>
        <begin position="161"/>
        <end position="180"/>
    </location>
</feature>
<feature type="transmembrane region" description="Helical" evidence="6">
    <location>
        <begin position="186"/>
        <end position="207"/>
    </location>
</feature>
<dbReference type="PROSITE" id="PS00216">
    <property type="entry name" value="SUGAR_TRANSPORT_1"/>
    <property type="match status" value="1"/>
</dbReference>
<evidence type="ECO:0000259" key="7">
    <source>
        <dbReference type="PROSITE" id="PS50850"/>
    </source>
</evidence>
<dbReference type="PANTHER" id="PTHR23511">
    <property type="entry name" value="SYNAPTIC VESICLE GLYCOPROTEIN 2"/>
    <property type="match status" value="1"/>
</dbReference>
<dbReference type="InterPro" id="IPR020846">
    <property type="entry name" value="MFS_dom"/>
</dbReference>
<dbReference type="CDD" id="cd17316">
    <property type="entry name" value="MFS_SV2_like"/>
    <property type="match status" value="1"/>
</dbReference>
<feature type="domain" description="Major facilitator superfamily (MFS) profile" evidence="7">
    <location>
        <begin position="30"/>
        <end position="452"/>
    </location>
</feature>
<dbReference type="Pfam" id="PF07690">
    <property type="entry name" value="MFS_1"/>
    <property type="match status" value="1"/>
</dbReference>
<dbReference type="PANTHER" id="PTHR23511:SF34">
    <property type="entry name" value="SYNAPTIC VESICLE GLYCOPROTEIN 2"/>
    <property type="match status" value="1"/>
</dbReference>
<feature type="transmembrane region" description="Helical" evidence="6">
    <location>
        <begin position="278"/>
        <end position="300"/>
    </location>
</feature>
<organism evidence="8">
    <name type="scientific">mine drainage metagenome</name>
    <dbReference type="NCBI Taxonomy" id="410659"/>
    <lineage>
        <taxon>unclassified sequences</taxon>
        <taxon>metagenomes</taxon>
        <taxon>ecological metagenomes</taxon>
    </lineage>
</organism>
<comment type="caution">
    <text evidence="8">The sequence shown here is derived from an EMBL/GenBank/DDBJ whole genome shotgun (WGS) entry which is preliminary data.</text>
</comment>
<sequence length="463" mass="49864">MSEVNDHFAAQAAVGARIDRLPMTRITWGIVILAGLAWFTEALSIGSLGVSIPTLKQVMHITASQVGLLVAAQTFGVVIGLIPAGRLADLFGRKRVLIYGIVWYSIFTFACGLAPNYSFLLLARFLAGLGMGAVFPLPYAIVCEMVPKTRRTYCNGIMDAFLSLGYFVAPLLGFIIFPVLSPDYSWRVFFAIAASPILYSALIYFKLPESPRWLARKGYQHEAEAILDNLEAAIRRVTGRELPEPARLRVQIAADVVGISHLSQIFGRRLIMRTVARVVSATGVFFMFYVVMTYMPTIFVSQGFKLATSLLFTAIITGAALPGKILNGIIGEMLGRRAAYVIFMGIAGLGALLFGLAGSVVGSVAFGCIMSFFGTGAFPSLKMSLAEQYPLQLRATGAATVEALSRLLGGVVGGFVMPVLLQRAGVEVSFLTIAVIAFIGVAVELTLTMETKSKTVEELEQVA</sequence>
<dbReference type="GO" id="GO:0016020">
    <property type="term" value="C:membrane"/>
    <property type="evidence" value="ECO:0007669"/>
    <property type="project" value="UniProtKB-SubCell"/>
</dbReference>
<feature type="transmembrane region" description="Helical" evidence="6">
    <location>
        <begin position="66"/>
        <end position="84"/>
    </location>
</feature>
<comment type="subcellular location">
    <subcellularLocation>
        <location evidence="1">Membrane</location>
        <topology evidence="1">Multi-pass membrane protein</topology>
    </subcellularLocation>
</comment>
<dbReference type="GO" id="GO:0022857">
    <property type="term" value="F:transmembrane transporter activity"/>
    <property type="evidence" value="ECO:0007669"/>
    <property type="project" value="InterPro"/>
</dbReference>
<dbReference type="EMBL" id="MLJW01001458">
    <property type="protein sequence ID" value="OIQ78153.1"/>
    <property type="molecule type" value="Genomic_DNA"/>
</dbReference>
<protein>
    <submittedName>
        <fullName evidence="8">Putative niacin/nicotinamide transporter NaiP</fullName>
    </submittedName>
</protein>
<keyword evidence="5 6" id="KW-0472">Membrane</keyword>
<keyword evidence="2" id="KW-0813">Transport</keyword>
<feature type="transmembrane region" description="Helical" evidence="6">
    <location>
        <begin position="428"/>
        <end position="447"/>
    </location>
</feature>